<name>A0AAV4XFF5_CAEEX</name>
<organism evidence="1 2">
    <name type="scientific">Caerostris extrusa</name>
    <name type="common">Bark spider</name>
    <name type="synonym">Caerostris bankana</name>
    <dbReference type="NCBI Taxonomy" id="172846"/>
    <lineage>
        <taxon>Eukaryota</taxon>
        <taxon>Metazoa</taxon>
        <taxon>Ecdysozoa</taxon>
        <taxon>Arthropoda</taxon>
        <taxon>Chelicerata</taxon>
        <taxon>Arachnida</taxon>
        <taxon>Araneae</taxon>
        <taxon>Araneomorphae</taxon>
        <taxon>Entelegynae</taxon>
        <taxon>Araneoidea</taxon>
        <taxon>Araneidae</taxon>
        <taxon>Caerostris</taxon>
    </lineage>
</organism>
<dbReference type="EMBL" id="BPLR01017545">
    <property type="protein sequence ID" value="GIY92508.1"/>
    <property type="molecule type" value="Genomic_DNA"/>
</dbReference>
<gene>
    <name evidence="1" type="ORF">CEXT_584361</name>
</gene>
<comment type="caution">
    <text evidence="1">The sequence shown here is derived from an EMBL/GenBank/DDBJ whole genome shotgun (WGS) entry which is preliminary data.</text>
</comment>
<sequence length="81" mass="8738">MTKSGKNVRNGARKNTFVSDRRRINCCGADKKAVKVKNSFCGRCGKGVGKGVDDGIAQRQTGTSDFTSKGFAYDAVDIDSW</sequence>
<accession>A0AAV4XFF5</accession>
<protein>
    <submittedName>
        <fullName evidence="1">Uncharacterized protein</fullName>
    </submittedName>
</protein>
<reference evidence="1 2" key="1">
    <citation type="submission" date="2021-06" db="EMBL/GenBank/DDBJ databases">
        <title>Caerostris extrusa draft genome.</title>
        <authorList>
            <person name="Kono N."/>
            <person name="Arakawa K."/>
        </authorList>
    </citation>
    <scope>NUCLEOTIDE SEQUENCE [LARGE SCALE GENOMIC DNA]</scope>
</reference>
<dbReference type="Proteomes" id="UP001054945">
    <property type="component" value="Unassembled WGS sequence"/>
</dbReference>
<evidence type="ECO:0000313" key="2">
    <source>
        <dbReference type="Proteomes" id="UP001054945"/>
    </source>
</evidence>
<keyword evidence="2" id="KW-1185">Reference proteome</keyword>
<proteinExistence type="predicted"/>
<dbReference type="AlphaFoldDB" id="A0AAV4XFF5"/>
<evidence type="ECO:0000313" key="1">
    <source>
        <dbReference type="EMBL" id="GIY92508.1"/>
    </source>
</evidence>